<keyword evidence="6" id="KW-1185">Reference proteome</keyword>
<name>A0A5M9JFS1_MONFR</name>
<dbReference type="PROSITE" id="PS51207">
    <property type="entry name" value="PXA"/>
    <property type="match status" value="1"/>
</dbReference>
<dbReference type="GO" id="GO:0035091">
    <property type="term" value="F:phosphatidylinositol binding"/>
    <property type="evidence" value="ECO:0007669"/>
    <property type="project" value="TreeGrafter"/>
</dbReference>
<dbReference type="VEuPathDB" id="FungiDB:MFRU_051g00140"/>
<evidence type="ECO:0000313" key="5">
    <source>
        <dbReference type="EMBL" id="KAA8568398.1"/>
    </source>
</evidence>
<evidence type="ECO:0000259" key="4">
    <source>
        <dbReference type="PROSITE" id="PS51207"/>
    </source>
</evidence>
<feature type="region of interest" description="Disordered" evidence="3">
    <location>
        <begin position="321"/>
        <end position="343"/>
    </location>
</feature>
<reference evidence="5 6" key="1">
    <citation type="submission" date="2019-06" db="EMBL/GenBank/DDBJ databases">
        <title>Genome Sequence of the Brown Rot Fungal Pathogen Monilinia fructicola.</title>
        <authorList>
            <person name="De Miccolis Angelini R.M."/>
            <person name="Landi L."/>
            <person name="Abate D."/>
            <person name="Pollastro S."/>
            <person name="Romanazzi G."/>
            <person name="Faretra F."/>
        </authorList>
    </citation>
    <scope>NUCLEOTIDE SEQUENCE [LARGE SCALE GENOMIC DNA]</scope>
    <source>
        <strain evidence="5 6">Mfrc123</strain>
    </source>
</reference>
<dbReference type="GO" id="GO:0005769">
    <property type="term" value="C:early endosome"/>
    <property type="evidence" value="ECO:0007669"/>
    <property type="project" value="TreeGrafter"/>
</dbReference>
<proteinExistence type="predicted"/>
<feature type="compositionally biased region" description="Polar residues" evidence="3">
    <location>
        <begin position="17"/>
        <end position="54"/>
    </location>
</feature>
<dbReference type="InterPro" id="IPR051837">
    <property type="entry name" value="SortingNexin/PXDomain-PKLike"/>
</dbReference>
<protein>
    <recommendedName>
        <fullName evidence="4">PXA domain-containing protein</fullName>
    </recommendedName>
</protein>
<gene>
    <name evidence="5" type="ORF">EYC84_007432</name>
</gene>
<dbReference type="GO" id="GO:0005770">
    <property type="term" value="C:late endosome"/>
    <property type="evidence" value="ECO:0007669"/>
    <property type="project" value="TreeGrafter"/>
</dbReference>
<dbReference type="InterPro" id="IPR003114">
    <property type="entry name" value="Phox_assoc"/>
</dbReference>
<dbReference type="PANTHER" id="PTHR22999:SF23">
    <property type="entry name" value="SORTING NEXIN-16"/>
    <property type="match status" value="1"/>
</dbReference>
<feature type="domain" description="PXA" evidence="4">
    <location>
        <begin position="95"/>
        <end position="269"/>
    </location>
</feature>
<keyword evidence="2" id="KW-0963">Cytoplasm</keyword>
<dbReference type="EMBL" id="VICG01000009">
    <property type="protein sequence ID" value="KAA8568398.1"/>
    <property type="molecule type" value="Genomic_DNA"/>
</dbReference>
<evidence type="ECO:0000256" key="1">
    <source>
        <dbReference type="ARBA" id="ARBA00004496"/>
    </source>
</evidence>
<dbReference type="AlphaFoldDB" id="A0A5M9JFS1"/>
<evidence type="ECO:0000256" key="3">
    <source>
        <dbReference type="SAM" id="MobiDB-lite"/>
    </source>
</evidence>
<evidence type="ECO:0000256" key="2">
    <source>
        <dbReference type="ARBA" id="ARBA00022490"/>
    </source>
</evidence>
<comment type="caution">
    <text evidence="5">The sequence shown here is derived from an EMBL/GenBank/DDBJ whole genome shotgun (WGS) entry which is preliminary data.</text>
</comment>
<dbReference type="PANTHER" id="PTHR22999">
    <property type="entry name" value="PX SERINE/THREONINE KINASE PXK"/>
    <property type="match status" value="1"/>
</dbReference>
<comment type="subcellular location">
    <subcellularLocation>
        <location evidence="1">Cytoplasm</location>
    </subcellularLocation>
</comment>
<dbReference type="Pfam" id="PF02194">
    <property type="entry name" value="PXA"/>
    <property type="match status" value="1"/>
</dbReference>
<dbReference type="SMART" id="SM00313">
    <property type="entry name" value="PXA"/>
    <property type="match status" value="1"/>
</dbReference>
<feature type="region of interest" description="Disordered" evidence="3">
    <location>
        <begin position="1"/>
        <end position="54"/>
    </location>
</feature>
<dbReference type="GO" id="GO:0045022">
    <property type="term" value="P:early endosome to late endosome transport"/>
    <property type="evidence" value="ECO:0007669"/>
    <property type="project" value="TreeGrafter"/>
</dbReference>
<organism evidence="5 6">
    <name type="scientific">Monilinia fructicola</name>
    <name type="common">Brown rot fungus</name>
    <name type="synonym">Ciboria fructicola</name>
    <dbReference type="NCBI Taxonomy" id="38448"/>
    <lineage>
        <taxon>Eukaryota</taxon>
        <taxon>Fungi</taxon>
        <taxon>Dikarya</taxon>
        <taxon>Ascomycota</taxon>
        <taxon>Pezizomycotina</taxon>
        <taxon>Leotiomycetes</taxon>
        <taxon>Helotiales</taxon>
        <taxon>Sclerotiniaceae</taxon>
        <taxon>Monilinia</taxon>
    </lineage>
</organism>
<accession>A0A5M9JFS1</accession>
<sequence>MAGVPVRTPFQPRSKAHTTANTTAAISPQTIATANSPIRPNTPAATSINRNHSTDTISDRSTLLFIRRTLCSHLSEKGRSSPAPIDEILPPLTSSNEVDLELYAFIAIIIREFVHTWYAKITPDQVFVEEVVKIIAHCTRALEQRLRKVDLESLLFEELPDLLDTHVKIYRASHYPLHPEPISVNPRQVYHSLWPFAPLSPVPLDEDPDTIKGQSNNEAAYRQLIVHGLLAVLLPTEDLENDCLTSLIGQIFSEMILGNGIGEAIQARLPKSKAEVQVDRSNPELPGRAYWISKPLCLFLAFAAVRIIIIAVATSSSLPSRIPPTRKPTGLSLPNEDSEPPMNLPWTRAQPLKRPILNMKLWSCVSTLLDMDTRMPWLSATLSLLQWGTITGPGKIGDTDGMIDKLLSHQIRTYILDPTLLPPLLRTLRQSIFPNNTLAPGRIPPTPAETVQIRRQCAQTILGLIPIGVRDIYFGRASLHSDINNLSINIDVDVEAKTAQFSKDERHIREVEEVLNVFGDVYCNKHLLYGVVEIIIMRLIPELGEKGVQELLDERLN</sequence>
<dbReference type="Proteomes" id="UP000322873">
    <property type="component" value="Unassembled WGS sequence"/>
</dbReference>
<evidence type="ECO:0000313" key="6">
    <source>
        <dbReference type="Proteomes" id="UP000322873"/>
    </source>
</evidence>